<evidence type="ECO:0000313" key="9">
    <source>
        <dbReference type="EMBL" id="KAK5944249.1"/>
    </source>
</evidence>
<accession>A0ABR0RUG4</accession>
<dbReference type="PANTHER" id="PTHR40021:SF1">
    <property type="entry name" value="DEFECT AT LOW TEMPERATURE PROTEIN 1"/>
    <property type="match status" value="1"/>
</dbReference>
<comment type="function">
    <text evidence="1 7">Required for growth under high-pressure and low-temperature conditions.</text>
</comment>
<organism evidence="9 10">
    <name type="scientific">Knufia obscura</name>
    <dbReference type="NCBI Taxonomy" id="1635080"/>
    <lineage>
        <taxon>Eukaryota</taxon>
        <taxon>Fungi</taxon>
        <taxon>Dikarya</taxon>
        <taxon>Ascomycota</taxon>
        <taxon>Pezizomycotina</taxon>
        <taxon>Eurotiomycetes</taxon>
        <taxon>Chaetothyriomycetidae</taxon>
        <taxon>Chaetothyriales</taxon>
        <taxon>Trichomeriaceae</taxon>
        <taxon>Knufia</taxon>
    </lineage>
</organism>
<proteinExistence type="inferred from homology"/>
<evidence type="ECO:0000313" key="10">
    <source>
        <dbReference type="Proteomes" id="UP001334248"/>
    </source>
</evidence>
<dbReference type="GeneID" id="89996979"/>
<comment type="subcellular location">
    <subcellularLocation>
        <location evidence="7">Membrane</location>
        <topology evidence="7">Multi-pass membrane protein</topology>
    </subcellularLocation>
</comment>
<comment type="caution">
    <text evidence="9">The sequence shown here is derived from an EMBL/GenBank/DDBJ whole genome shotgun (WGS) entry which is preliminary data.</text>
</comment>
<feature type="region of interest" description="Disordered" evidence="8">
    <location>
        <begin position="502"/>
        <end position="525"/>
    </location>
</feature>
<keyword evidence="10" id="KW-1185">Reference proteome</keyword>
<name>A0ABR0RUG4_9EURO</name>
<evidence type="ECO:0000256" key="6">
    <source>
        <dbReference type="ARBA" id="ARBA00023136"/>
    </source>
</evidence>
<dbReference type="EMBL" id="JAVHJV010000003">
    <property type="protein sequence ID" value="KAK5944249.1"/>
    <property type="molecule type" value="Genomic_DNA"/>
</dbReference>
<protein>
    <recommendedName>
        <fullName evidence="3 7">Defect at low temperature protein 1</fullName>
    </recommendedName>
</protein>
<evidence type="ECO:0000256" key="1">
    <source>
        <dbReference type="ARBA" id="ARBA00002489"/>
    </source>
</evidence>
<comment type="similarity">
    <text evidence="2 7">Belongs to the DLT1 family.</text>
</comment>
<evidence type="ECO:0000256" key="3">
    <source>
        <dbReference type="ARBA" id="ARBA00021353"/>
    </source>
</evidence>
<feature type="transmembrane region" description="Helical" evidence="7">
    <location>
        <begin position="14"/>
        <end position="36"/>
    </location>
</feature>
<evidence type="ECO:0000256" key="4">
    <source>
        <dbReference type="ARBA" id="ARBA00022692"/>
    </source>
</evidence>
<dbReference type="InterPro" id="IPR038869">
    <property type="entry name" value="DLT1"/>
</dbReference>
<evidence type="ECO:0000256" key="2">
    <source>
        <dbReference type="ARBA" id="ARBA00005550"/>
    </source>
</evidence>
<reference evidence="9 10" key="1">
    <citation type="journal article" date="2023" name="Res Sq">
        <title>Genomic and morphological characterization of Knufia obscura isolated from the Mars 2020 spacecraft assembly facility.</title>
        <authorList>
            <person name="Chander A.M."/>
            <person name="Teixeira M.M."/>
            <person name="Singh N.K."/>
            <person name="Williams M.P."/>
            <person name="Parker C.W."/>
            <person name="Leo P."/>
            <person name="Stajich J.E."/>
            <person name="Torok T."/>
            <person name="Tighe S."/>
            <person name="Mason C.E."/>
            <person name="Venkateswaran K."/>
        </authorList>
    </citation>
    <scope>NUCLEOTIDE SEQUENCE [LARGE SCALE GENOMIC DNA]</scope>
    <source>
        <strain evidence="9 10">CCFEE 5817</strain>
    </source>
</reference>
<sequence>MARTTRVKAILFRIFYSTTFTLVFLLTIAFAAAGPIDAIYQSYRRNRLLDIFTIAGIYVLTGLLAILLYSTRLYTNRQLLKDIPKTYMPIDKRELGNRRVARLIEDCRNRANVVGYLARPRARRVEKEVGYAGARIRTLLKPEHRKESRIFEPQWGTIAHPGWSSPAARETPNLDYNTVVGELTDLIEARAVSLAPIDPSLGTDDDGNPTVDESIIEALTRPEEQGMRAYIAHLISLDVLPDNSLSIAFLTLYERARFAPDPLSEEEFKQLMRMFAEILRTMKTLNTDRLDLTDHDSTPDQDQNLYNTHAIKDASKTSQITKNTAATVSTSSLASDSSSIAGSVRHHRSLHSHIQPTTSYITIHPQPAISHTTSYLTAPPRISHDSVRSLSSSEAYHDAEGSDWANPTSRPPFFRARSSQSQSQSQSRGSGRTARSRLHGGGRRRSRLRRAISRASIESEGGASLRSVKSQGSVIRLNPRFDGAGAGDGDGQVGREMLPFEYIVPNDGGDNEAVSDRGSVRRQVL</sequence>
<feature type="compositionally biased region" description="Basic residues" evidence="8">
    <location>
        <begin position="434"/>
        <end position="452"/>
    </location>
</feature>
<evidence type="ECO:0000256" key="7">
    <source>
        <dbReference type="RuleBase" id="RU367100"/>
    </source>
</evidence>
<keyword evidence="4 7" id="KW-0812">Transmembrane</keyword>
<keyword evidence="5 7" id="KW-1133">Transmembrane helix</keyword>
<dbReference type="PANTHER" id="PTHR40021">
    <property type="entry name" value="DEFECT AT LOW TEMPERATURE PROTEIN 1"/>
    <property type="match status" value="1"/>
</dbReference>
<evidence type="ECO:0000256" key="8">
    <source>
        <dbReference type="SAM" id="MobiDB-lite"/>
    </source>
</evidence>
<feature type="compositionally biased region" description="Low complexity" evidence="8">
    <location>
        <begin position="325"/>
        <end position="343"/>
    </location>
</feature>
<feature type="transmembrane region" description="Helical" evidence="7">
    <location>
        <begin position="48"/>
        <end position="69"/>
    </location>
</feature>
<keyword evidence="6 7" id="KW-0472">Membrane</keyword>
<feature type="compositionally biased region" description="Low complexity" evidence="8">
    <location>
        <begin position="415"/>
        <end position="433"/>
    </location>
</feature>
<gene>
    <name evidence="7" type="primary">DLT1</name>
    <name evidence="9" type="ORF">PMZ80_003530</name>
</gene>
<feature type="region of interest" description="Disordered" evidence="8">
    <location>
        <begin position="375"/>
        <end position="464"/>
    </location>
</feature>
<feature type="region of interest" description="Disordered" evidence="8">
    <location>
        <begin position="325"/>
        <end position="351"/>
    </location>
</feature>
<dbReference type="RefSeq" id="XP_064732339.1">
    <property type="nucleotide sequence ID" value="XM_064871959.1"/>
</dbReference>
<dbReference type="Proteomes" id="UP001334248">
    <property type="component" value="Unassembled WGS sequence"/>
</dbReference>
<evidence type="ECO:0000256" key="5">
    <source>
        <dbReference type="ARBA" id="ARBA00022989"/>
    </source>
</evidence>